<keyword evidence="2" id="KW-0238">DNA-binding</keyword>
<dbReference type="PANTHER" id="PTHR30146">
    <property type="entry name" value="LACI-RELATED TRANSCRIPTIONAL REPRESSOR"/>
    <property type="match status" value="1"/>
</dbReference>
<organism evidence="6 7">
    <name type="scientific">Subtercola boreus</name>
    <dbReference type="NCBI Taxonomy" id="120213"/>
    <lineage>
        <taxon>Bacteria</taxon>
        <taxon>Bacillati</taxon>
        <taxon>Actinomycetota</taxon>
        <taxon>Actinomycetes</taxon>
        <taxon>Micrococcales</taxon>
        <taxon>Microbacteriaceae</taxon>
        <taxon>Subtercola</taxon>
    </lineage>
</organism>
<dbReference type="AlphaFoldDB" id="A0A3E0VLI5"/>
<dbReference type="OrthoDB" id="3467214at2"/>
<dbReference type="CDD" id="cd06288">
    <property type="entry name" value="PBP1_sucrose_transcription_regulator"/>
    <property type="match status" value="1"/>
</dbReference>
<dbReference type="SUPFAM" id="SSF47413">
    <property type="entry name" value="lambda repressor-like DNA-binding domains"/>
    <property type="match status" value="1"/>
</dbReference>
<comment type="caution">
    <text evidence="6">The sequence shown here is derived from an EMBL/GenBank/DDBJ whole genome shotgun (WGS) entry which is preliminary data.</text>
</comment>
<evidence type="ECO:0000256" key="4">
    <source>
        <dbReference type="SAM" id="MobiDB-lite"/>
    </source>
</evidence>
<dbReference type="Pfam" id="PF00356">
    <property type="entry name" value="LacI"/>
    <property type="match status" value="1"/>
</dbReference>
<dbReference type="PROSITE" id="PS00356">
    <property type="entry name" value="HTH_LACI_1"/>
    <property type="match status" value="1"/>
</dbReference>
<dbReference type="EMBL" id="NBWZ01000001">
    <property type="protein sequence ID" value="RFA10766.1"/>
    <property type="molecule type" value="Genomic_DNA"/>
</dbReference>
<dbReference type="GO" id="GO:0003700">
    <property type="term" value="F:DNA-binding transcription factor activity"/>
    <property type="evidence" value="ECO:0007669"/>
    <property type="project" value="TreeGrafter"/>
</dbReference>
<reference evidence="6 7" key="1">
    <citation type="submission" date="2017-04" db="EMBL/GenBank/DDBJ databases">
        <title>Comparative genome analysis of Subtercola boreus.</title>
        <authorList>
            <person name="Cho Y.-J."/>
            <person name="Cho A."/>
            <person name="Kim O.-S."/>
            <person name="Lee J.-I."/>
        </authorList>
    </citation>
    <scope>NUCLEOTIDE SEQUENCE [LARGE SCALE GENOMIC DNA]</scope>
    <source>
        <strain evidence="6 7">K300</strain>
    </source>
</reference>
<evidence type="ECO:0000256" key="2">
    <source>
        <dbReference type="ARBA" id="ARBA00023125"/>
    </source>
</evidence>
<dbReference type="SMART" id="SM00354">
    <property type="entry name" value="HTH_LACI"/>
    <property type="match status" value="1"/>
</dbReference>
<name>A0A3E0VLI5_9MICO</name>
<dbReference type="CDD" id="cd01392">
    <property type="entry name" value="HTH_LacI"/>
    <property type="match status" value="1"/>
</dbReference>
<dbReference type="InterPro" id="IPR046335">
    <property type="entry name" value="LacI/GalR-like_sensor"/>
</dbReference>
<feature type="domain" description="HTH lacI-type" evidence="5">
    <location>
        <begin position="11"/>
        <end position="65"/>
    </location>
</feature>
<evidence type="ECO:0000259" key="5">
    <source>
        <dbReference type="PROSITE" id="PS50932"/>
    </source>
</evidence>
<feature type="region of interest" description="Disordered" evidence="4">
    <location>
        <begin position="336"/>
        <end position="360"/>
    </location>
</feature>
<sequence>MDGRKRGTGATTLTDVAQLAGVSLATASKAMNGVSQVRAETRQRVLDAAATLSFTPNPFAKALNSATTGTIGMLTQDLDNRFVLPVLLGAEDAFGAGSTSVLLADARSDSIRERHQLGMLLAKRVDGLLVVGRTTNPRASLTAGLKVPVVYVYAPSDDPADLSFTPDNFDAGRQAVDHLLSRGRRRIAFINGDPSYSAAQDRVAGATSRLAEEGLSLVGGADLFGPWGERWGRRCTESLVESGVQFDALLCGSDQLARGALDQLRESRRSVPDDVAVMGFDNWDLLAEEARPPLTSVEMNLEQLGRSAALELVAAIGGTTARGVRRGAVRVVPRESTGSWLHTDGGGTSADTGTRETGTS</sequence>
<protein>
    <submittedName>
        <fullName evidence="6">LacI family transcriptional regulator</fullName>
    </submittedName>
</protein>
<dbReference type="InterPro" id="IPR010982">
    <property type="entry name" value="Lambda_DNA-bd_dom_sf"/>
</dbReference>
<keyword evidence="3" id="KW-0804">Transcription</keyword>
<dbReference type="Gene3D" id="3.40.50.2300">
    <property type="match status" value="2"/>
</dbReference>
<evidence type="ECO:0000313" key="7">
    <source>
        <dbReference type="Proteomes" id="UP000256486"/>
    </source>
</evidence>
<evidence type="ECO:0000313" key="6">
    <source>
        <dbReference type="EMBL" id="RFA10766.1"/>
    </source>
</evidence>
<proteinExistence type="predicted"/>
<dbReference type="PROSITE" id="PS50932">
    <property type="entry name" value="HTH_LACI_2"/>
    <property type="match status" value="1"/>
</dbReference>
<dbReference type="SUPFAM" id="SSF53822">
    <property type="entry name" value="Periplasmic binding protein-like I"/>
    <property type="match status" value="1"/>
</dbReference>
<dbReference type="RefSeq" id="WP_116416141.1">
    <property type="nucleotide sequence ID" value="NZ_NBWZ01000001.1"/>
</dbReference>
<keyword evidence="7" id="KW-1185">Reference proteome</keyword>
<dbReference type="Pfam" id="PF13377">
    <property type="entry name" value="Peripla_BP_3"/>
    <property type="match status" value="1"/>
</dbReference>
<evidence type="ECO:0000256" key="3">
    <source>
        <dbReference type="ARBA" id="ARBA00023163"/>
    </source>
</evidence>
<evidence type="ECO:0000256" key="1">
    <source>
        <dbReference type="ARBA" id="ARBA00023015"/>
    </source>
</evidence>
<dbReference type="PANTHER" id="PTHR30146:SF109">
    <property type="entry name" value="HTH-TYPE TRANSCRIPTIONAL REGULATOR GALS"/>
    <property type="match status" value="1"/>
</dbReference>
<accession>A0A3E0VLI5</accession>
<dbReference type="Gene3D" id="1.10.260.40">
    <property type="entry name" value="lambda repressor-like DNA-binding domains"/>
    <property type="match status" value="1"/>
</dbReference>
<gene>
    <name evidence="6" type="ORF">B7R54_17315</name>
</gene>
<dbReference type="Proteomes" id="UP000256486">
    <property type="component" value="Unassembled WGS sequence"/>
</dbReference>
<dbReference type="InterPro" id="IPR028082">
    <property type="entry name" value="Peripla_BP_I"/>
</dbReference>
<dbReference type="InterPro" id="IPR000843">
    <property type="entry name" value="HTH_LacI"/>
</dbReference>
<keyword evidence="1" id="KW-0805">Transcription regulation</keyword>
<dbReference type="GO" id="GO:0000976">
    <property type="term" value="F:transcription cis-regulatory region binding"/>
    <property type="evidence" value="ECO:0007669"/>
    <property type="project" value="TreeGrafter"/>
</dbReference>